<feature type="disulfide bond" description="Redox-active" evidence="14">
    <location>
        <begin position="104"/>
        <end position="130"/>
    </location>
</feature>
<dbReference type="InterPro" id="IPR022920">
    <property type="entry name" value="Disulphide_bond_form_DsbB"/>
</dbReference>
<feature type="topological domain" description="Cytoplasmic" evidence="14">
    <location>
        <begin position="164"/>
        <end position="172"/>
    </location>
</feature>
<accession>A0ABS8WAZ2</accession>
<comment type="caution">
    <text evidence="14">Lacks conserved residue(s) required for the propagation of feature annotation.</text>
</comment>
<sequence length="172" mass="19848">MQYLNQLASTRGPWLLLAFSAFCLELTALFFQHVMELEPCVMCIYERIAMMGIIATGLVGAIKPDFFATRWLGFVLWGTSAFWGLQLALEHVDYQMNPSPFYTCDFIPNFPEWMPLHQWVPWLFNPTGDCADIVWQFLGYSMPQWLVVCFTIYSVIFLVVLAGQFGKKKCCE</sequence>
<dbReference type="RefSeq" id="WP_233052458.1">
    <property type="nucleotide sequence ID" value="NZ_JAIMJA010000007.1"/>
</dbReference>
<feature type="disulfide bond" description="Redox-active" evidence="14">
    <location>
        <begin position="40"/>
        <end position="43"/>
    </location>
</feature>
<feature type="topological domain" description="Periplasmic" evidence="14">
    <location>
        <begin position="90"/>
        <end position="144"/>
    </location>
</feature>
<gene>
    <name evidence="14 16" type="primary">dsbB</name>
    <name evidence="16" type="ORF">K6Y31_08985</name>
</gene>
<keyword evidence="4 14" id="KW-1003">Cell membrane</keyword>
<feature type="topological domain" description="Periplasmic" evidence="14">
    <location>
        <begin position="31"/>
        <end position="48"/>
    </location>
</feature>
<evidence type="ECO:0000256" key="6">
    <source>
        <dbReference type="ARBA" id="ARBA00022692"/>
    </source>
</evidence>
<dbReference type="Proteomes" id="UP001201273">
    <property type="component" value="Unassembled WGS sequence"/>
</dbReference>
<dbReference type="PANTHER" id="PTHR36570">
    <property type="entry name" value="DISULFIDE BOND FORMATION PROTEIN B"/>
    <property type="match status" value="1"/>
</dbReference>
<comment type="subcellular location">
    <subcellularLocation>
        <location evidence="1">Cell inner membrane</location>
        <topology evidence="1">Multi-pass membrane protein</topology>
    </subcellularLocation>
    <subcellularLocation>
        <location evidence="14">Cell membrane</location>
        <topology evidence="14">Multi-pass membrane protein</topology>
    </subcellularLocation>
</comment>
<keyword evidence="13 14" id="KW-0676">Redox-active center</keyword>
<evidence type="ECO:0000256" key="4">
    <source>
        <dbReference type="ARBA" id="ARBA00022475"/>
    </source>
</evidence>
<evidence type="ECO:0000256" key="5">
    <source>
        <dbReference type="ARBA" id="ARBA00022519"/>
    </source>
</evidence>
<evidence type="ECO:0000256" key="15">
    <source>
        <dbReference type="SAM" id="Phobius"/>
    </source>
</evidence>
<comment type="function">
    <text evidence="14">Required for disulfide bond formation in some periplasmic proteins. Acts by oxidizing the DsbA protein.</text>
</comment>
<comment type="caution">
    <text evidence="16">The sequence shown here is derived from an EMBL/GenBank/DDBJ whole genome shotgun (WGS) entry which is preliminary data.</text>
</comment>
<evidence type="ECO:0000256" key="13">
    <source>
        <dbReference type="ARBA" id="ARBA00023284"/>
    </source>
</evidence>
<feature type="topological domain" description="Cytoplasmic" evidence="14">
    <location>
        <begin position="1"/>
        <end position="13"/>
    </location>
</feature>
<dbReference type="Gene3D" id="1.20.1550.10">
    <property type="entry name" value="DsbB-like"/>
    <property type="match status" value="1"/>
</dbReference>
<dbReference type="NCBIfam" id="NF002485">
    <property type="entry name" value="PRK01749.1"/>
    <property type="match status" value="1"/>
</dbReference>
<evidence type="ECO:0000313" key="16">
    <source>
        <dbReference type="EMBL" id="MCE2594949.1"/>
    </source>
</evidence>
<keyword evidence="11 14" id="KW-1015">Disulfide bond</keyword>
<reference evidence="16 17" key="1">
    <citation type="journal article" date="2022" name="Environ. Microbiol. Rep.">
        <title>Eco-phylogenetic analyses reveal divergent evolution of vitamin B12 metabolism in the marine bacterial family 'Psychromonadaceae'.</title>
        <authorList>
            <person name="Jin X."/>
            <person name="Yang Y."/>
            <person name="Cao H."/>
            <person name="Gao B."/>
            <person name="Zhao Z."/>
        </authorList>
    </citation>
    <scope>NUCLEOTIDE SEQUENCE [LARGE SCALE GENOMIC DNA]</scope>
    <source>
        <strain evidence="16 17">MKS20</strain>
    </source>
</reference>
<evidence type="ECO:0000256" key="2">
    <source>
        <dbReference type="ARBA" id="ARBA00008823"/>
    </source>
</evidence>
<feature type="transmembrane region" description="Helical" evidence="15">
    <location>
        <begin position="12"/>
        <end position="32"/>
    </location>
</feature>
<feature type="transmembrane region" description="Helical" evidence="15">
    <location>
        <begin position="71"/>
        <end position="89"/>
    </location>
</feature>
<organism evidence="16 17">
    <name type="scientific">Motilimonas cestriensis</name>
    <dbReference type="NCBI Taxonomy" id="2742685"/>
    <lineage>
        <taxon>Bacteria</taxon>
        <taxon>Pseudomonadati</taxon>
        <taxon>Pseudomonadota</taxon>
        <taxon>Gammaproteobacteria</taxon>
        <taxon>Alteromonadales</taxon>
        <taxon>Alteromonadales genera incertae sedis</taxon>
        <taxon>Motilimonas</taxon>
    </lineage>
</organism>
<dbReference type="Pfam" id="PF02600">
    <property type="entry name" value="DsbB"/>
    <property type="match status" value="1"/>
</dbReference>
<name>A0ABS8WAZ2_9GAMM</name>
<keyword evidence="12 14" id="KW-0143">Chaperone</keyword>
<keyword evidence="6 14" id="KW-0812">Transmembrane</keyword>
<proteinExistence type="inferred from homology"/>
<dbReference type="PANTHER" id="PTHR36570:SF2">
    <property type="entry name" value="DISULFIDE BOND FORMATION PROTEIN B"/>
    <property type="match status" value="1"/>
</dbReference>
<keyword evidence="3 14" id="KW-0813">Transport</keyword>
<evidence type="ECO:0000256" key="11">
    <source>
        <dbReference type="ARBA" id="ARBA00023157"/>
    </source>
</evidence>
<feature type="transmembrane region" description="Helical" evidence="15">
    <location>
        <begin position="145"/>
        <end position="166"/>
    </location>
</feature>
<keyword evidence="10 14" id="KW-0472">Membrane</keyword>
<dbReference type="InterPro" id="IPR023380">
    <property type="entry name" value="DsbB-like_sf"/>
</dbReference>
<protein>
    <recommendedName>
        <fullName evidence="14">Disulfide bond formation protein B</fullName>
    </recommendedName>
    <alternativeName>
        <fullName evidence="14">Disulfide oxidoreductase</fullName>
    </alternativeName>
</protein>
<dbReference type="InterPro" id="IPR003752">
    <property type="entry name" value="DiS_bond_form_DsbB/BdbC"/>
</dbReference>
<evidence type="ECO:0000313" key="17">
    <source>
        <dbReference type="Proteomes" id="UP001201273"/>
    </source>
</evidence>
<dbReference type="SUPFAM" id="SSF158442">
    <property type="entry name" value="DsbB-like"/>
    <property type="match status" value="1"/>
</dbReference>
<comment type="similarity">
    <text evidence="2 14">Belongs to the DsbB family.</text>
</comment>
<dbReference type="EMBL" id="JAIMJA010000007">
    <property type="protein sequence ID" value="MCE2594949.1"/>
    <property type="molecule type" value="Genomic_DNA"/>
</dbReference>
<evidence type="ECO:0000256" key="9">
    <source>
        <dbReference type="ARBA" id="ARBA00023002"/>
    </source>
</evidence>
<feature type="transmembrane region" description="Helical" evidence="15">
    <location>
        <begin position="44"/>
        <end position="62"/>
    </location>
</feature>
<keyword evidence="8 14" id="KW-1133">Transmembrane helix</keyword>
<dbReference type="HAMAP" id="MF_00286">
    <property type="entry name" value="DsbB"/>
    <property type="match status" value="1"/>
</dbReference>
<evidence type="ECO:0000256" key="8">
    <source>
        <dbReference type="ARBA" id="ARBA00022989"/>
    </source>
</evidence>
<evidence type="ECO:0000256" key="7">
    <source>
        <dbReference type="ARBA" id="ARBA00022982"/>
    </source>
</evidence>
<keyword evidence="9 14" id="KW-0560">Oxidoreductase</keyword>
<keyword evidence="5" id="KW-0997">Cell inner membrane</keyword>
<evidence type="ECO:0000256" key="12">
    <source>
        <dbReference type="ARBA" id="ARBA00023186"/>
    </source>
</evidence>
<keyword evidence="17" id="KW-1185">Reference proteome</keyword>
<dbReference type="GO" id="GO:0016491">
    <property type="term" value="F:oxidoreductase activity"/>
    <property type="evidence" value="ECO:0007669"/>
    <property type="project" value="UniProtKB-KW"/>
</dbReference>
<keyword evidence="7 14" id="KW-0249">Electron transport</keyword>
<evidence type="ECO:0000256" key="1">
    <source>
        <dbReference type="ARBA" id="ARBA00004429"/>
    </source>
</evidence>
<evidence type="ECO:0000256" key="14">
    <source>
        <dbReference type="HAMAP-Rule" id="MF_00286"/>
    </source>
</evidence>
<evidence type="ECO:0000256" key="3">
    <source>
        <dbReference type="ARBA" id="ARBA00022448"/>
    </source>
</evidence>
<dbReference type="InterPro" id="IPR050183">
    <property type="entry name" value="DsbB"/>
</dbReference>
<evidence type="ECO:0000256" key="10">
    <source>
        <dbReference type="ARBA" id="ARBA00023136"/>
    </source>
</evidence>